<sequence>MGFSKEKNLKKIQKTVHLLSGYLNETGSQANKEKSASANNGWVRF</sequence>
<protein>
    <submittedName>
        <fullName evidence="1">Uncharacterized protein</fullName>
    </submittedName>
</protein>
<dbReference type="STRING" id="1156395.DBT_0608"/>
<keyword evidence="2" id="KW-1185">Reference proteome</keyword>
<reference evidence="1 2" key="1">
    <citation type="submission" date="2016-06" db="EMBL/GenBank/DDBJ databases">
        <title>Respiratory ammonification of nitrate coupled to the oxidation of elemental sulfur in deep-sea autotrophic thermophilic bacteria.</title>
        <authorList>
            <person name="Slobodkina G.B."/>
            <person name="Mardanov A.V."/>
            <person name="Ravin N.V."/>
            <person name="Frolova A.A."/>
            <person name="Viryasiv M.B."/>
            <person name="Chernyh N.A."/>
            <person name="Bonch-Osmolovskaya E.A."/>
            <person name="Slobodkin A.I."/>
        </authorList>
    </citation>
    <scope>NUCLEOTIDE SEQUENCE [LARGE SCALE GENOMIC DNA]</scope>
    <source>
        <strain evidence="1 2">S69</strain>
    </source>
</reference>
<accession>A0A1B9F8A3</accession>
<dbReference type="EMBL" id="MAGO01000002">
    <property type="protein sequence ID" value="OCC16146.1"/>
    <property type="molecule type" value="Genomic_DNA"/>
</dbReference>
<comment type="caution">
    <text evidence="1">The sequence shown here is derived from an EMBL/GenBank/DDBJ whole genome shotgun (WGS) entry which is preliminary data.</text>
</comment>
<gene>
    <name evidence="1" type="ORF">DBT_0608</name>
</gene>
<proteinExistence type="predicted"/>
<name>A0A1B9F8A3_9BACT</name>
<dbReference type="Proteomes" id="UP000093080">
    <property type="component" value="Unassembled WGS sequence"/>
</dbReference>
<dbReference type="AlphaFoldDB" id="A0A1B9F8A3"/>
<evidence type="ECO:0000313" key="2">
    <source>
        <dbReference type="Proteomes" id="UP000093080"/>
    </source>
</evidence>
<evidence type="ECO:0000313" key="1">
    <source>
        <dbReference type="EMBL" id="OCC16146.1"/>
    </source>
</evidence>
<organism evidence="1 2">
    <name type="scientific">Dissulfuribacter thermophilus</name>
    <dbReference type="NCBI Taxonomy" id="1156395"/>
    <lineage>
        <taxon>Bacteria</taxon>
        <taxon>Pseudomonadati</taxon>
        <taxon>Thermodesulfobacteriota</taxon>
        <taxon>Dissulfuribacteria</taxon>
        <taxon>Dissulfuribacterales</taxon>
        <taxon>Dissulfuribacteraceae</taxon>
        <taxon>Dissulfuribacter</taxon>
    </lineage>
</organism>